<gene>
    <name evidence="1" type="ORF">PI23P_10230</name>
</gene>
<dbReference type="Proteomes" id="UP000003053">
    <property type="component" value="Unassembled WGS sequence"/>
</dbReference>
<protein>
    <submittedName>
        <fullName evidence="1">Uncharacterized protein</fullName>
    </submittedName>
</protein>
<proteinExistence type="predicted"/>
<accession>A4C0Q5</accession>
<dbReference type="EMBL" id="AAOG01000002">
    <property type="protein sequence ID" value="EAR12998.1"/>
    <property type="molecule type" value="Genomic_DNA"/>
</dbReference>
<evidence type="ECO:0000313" key="1">
    <source>
        <dbReference type="EMBL" id="EAR12998.1"/>
    </source>
</evidence>
<reference evidence="1 2" key="1">
    <citation type="submission" date="2006-02" db="EMBL/GenBank/DDBJ databases">
        <authorList>
            <person name="Murray A."/>
            <person name="Staley J."/>
            <person name="Ferriera S."/>
            <person name="Johnson J."/>
            <person name="Kravitz S."/>
            <person name="Halpern A."/>
            <person name="Remington K."/>
            <person name="Beeson K."/>
            <person name="Tran B."/>
            <person name="Rogers Y.-H."/>
            <person name="Friedman R."/>
            <person name="Venter J.C."/>
        </authorList>
    </citation>
    <scope>NUCLEOTIDE SEQUENCE [LARGE SCALE GENOMIC DNA]</scope>
    <source>
        <strain evidence="1 2">23-P</strain>
    </source>
</reference>
<evidence type="ECO:0000313" key="2">
    <source>
        <dbReference type="Proteomes" id="UP000003053"/>
    </source>
</evidence>
<sequence>MLNAFLKQHFYAAKLIKKKKWILKIKIYLKAFIMR</sequence>
<name>A4C0Q5_9FLAO</name>
<comment type="caution">
    <text evidence="1">The sequence shown here is derived from an EMBL/GenBank/DDBJ whole genome shotgun (WGS) entry which is preliminary data.</text>
</comment>
<dbReference type="AlphaFoldDB" id="A4C0Q5"/>
<dbReference type="HOGENOM" id="CLU_3366476_0_0_10"/>
<organism evidence="1 2">
    <name type="scientific">Polaribacter irgensii 23-P</name>
    <dbReference type="NCBI Taxonomy" id="313594"/>
    <lineage>
        <taxon>Bacteria</taxon>
        <taxon>Pseudomonadati</taxon>
        <taxon>Bacteroidota</taxon>
        <taxon>Flavobacteriia</taxon>
        <taxon>Flavobacteriales</taxon>
        <taxon>Flavobacteriaceae</taxon>
    </lineage>
</organism>
<keyword evidence="2" id="KW-1185">Reference proteome</keyword>